<feature type="compositionally biased region" description="Pro residues" evidence="1">
    <location>
        <begin position="47"/>
        <end position="56"/>
    </location>
</feature>
<dbReference type="Proteomes" id="UP000822688">
    <property type="component" value="Chromosome V"/>
</dbReference>
<dbReference type="EMBL" id="CM026426">
    <property type="protein sequence ID" value="KAG0573810.1"/>
    <property type="molecule type" value="Genomic_DNA"/>
</dbReference>
<accession>A0A8T0HS33</accession>
<name>A0A8T0HS33_CERPU</name>
<organism evidence="2 3">
    <name type="scientific">Ceratodon purpureus</name>
    <name type="common">Fire moss</name>
    <name type="synonym">Dicranum purpureum</name>
    <dbReference type="NCBI Taxonomy" id="3225"/>
    <lineage>
        <taxon>Eukaryota</taxon>
        <taxon>Viridiplantae</taxon>
        <taxon>Streptophyta</taxon>
        <taxon>Embryophyta</taxon>
        <taxon>Bryophyta</taxon>
        <taxon>Bryophytina</taxon>
        <taxon>Bryopsida</taxon>
        <taxon>Dicranidae</taxon>
        <taxon>Pseudoditrichales</taxon>
        <taxon>Ditrichaceae</taxon>
        <taxon>Ceratodon</taxon>
    </lineage>
</organism>
<comment type="caution">
    <text evidence="2">The sequence shown here is derived from an EMBL/GenBank/DDBJ whole genome shotgun (WGS) entry which is preliminary data.</text>
</comment>
<feature type="compositionally biased region" description="Polar residues" evidence="1">
    <location>
        <begin position="57"/>
        <end position="69"/>
    </location>
</feature>
<sequence length="185" mass="19933">MHKQTSRTPTVRPRAMPTPKPRNGRAYRIPSSTQTPRTTRDLRAPGTPLPATPPPQKSANADSAHSHPTASCPPRPTIPQLPRGPLQSRHQCASESRTKATRRSLNCQCSEQSHHASESSTGPRNAGELRPGIGDGWSLTIDGWFLTGDGCANAGGLPDEMRCLICTYSIRPSRALPTRNTGGRS</sequence>
<dbReference type="AlphaFoldDB" id="A0A8T0HS33"/>
<evidence type="ECO:0000256" key="1">
    <source>
        <dbReference type="SAM" id="MobiDB-lite"/>
    </source>
</evidence>
<proteinExistence type="predicted"/>
<evidence type="ECO:0000313" key="3">
    <source>
        <dbReference type="Proteomes" id="UP000822688"/>
    </source>
</evidence>
<reference evidence="2" key="1">
    <citation type="submission" date="2020-06" db="EMBL/GenBank/DDBJ databases">
        <title>WGS assembly of Ceratodon purpureus strain R40.</title>
        <authorList>
            <person name="Carey S.B."/>
            <person name="Jenkins J."/>
            <person name="Shu S."/>
            <person name="Lovell J.T."/>
            <person name="Sreedasyam A."/>
            <person name="Maumus F."/>
            <person name="Tiley G.P."/>
            <person name="Fernandez-Pozo N."/>
            <person name="Barry K."/>
            <person name="Chen C."/>
            <person name="Wang M."/>
            <person name="Lipzen A."/>
            <person name="Daum C."/>
            <person name="Saski C.A."/>
            <person name="Payton A.C."/>
            <person name="Mcbreen J.C."/>
            <person name="Conrad R.E."/>
            <person name="Kollar L.M."/>
            <person name="Olsson S."/>
            <person name="Huttunen S."/>
            <person name="Landis J.B."/>
            <person name="Wickett N.J."/>
            <person name="Johnson M.G."/>
            <person name="Rensing S.A."/>
            <person name="Grimwood J."/>
            <person name="Schmutz J."/>
            <person name="Mcdaniel S.F."/>
        </authorList>
    </citation>
    <scope>NUCLEOTIDE SEQUENCE</scope>
    <source>
        <strain evidence="2">R40</strain>
    </source>
</reference>
<keyword evidence="3" id="KW-1185">Reference proteome</keyword>
<gene>
    <name evidence="2" type="ORF">KC19_VG211100</name>
</gene>
<protein>
    <submittedName>
        <fullName evidence="2">Uncharacterized protein</fullName>
    </submittedName>
</protein>
<feature type="region of interest" description="Disordered" evidence="1">
    <location>
        <begin position="1"/>
        <end position="130"/>
    </location>
</feature>
<evidence type="ECO:0000313" key="2">
    <source>
        <dbReference type="EMBL" id="KAG0573810.1"/>
    </source>
</evidence>